<evidence type="ECO:0000256" key="1">
    <source>
        <dbReference type="SAM" id="Phobius"/>
    </source>
</evidence>
<gene>
    <name evidence="2" type="ORF">VW23_003415</name>
</gene>
<feature type="transmembrane region" description="Helical" evidence="1">
    <location>
        <begin position="73"/>
        <end position="92"/>
    </location>
</feature>
<keyword evidence="1" id="KW-0472">Membrane</keyword>
<dbReference type="EMBL" id="LAJE02000362">
    <property type="protein sequence ID" value="OEO28687.1"/>
    <property type="molecule type" value="Genomic_DNA"/>
</dbReference>
<keyword evidence="1" id="KW-0812">Transmembrane</keyword>
<dbReference type="RefSeq" id="WP_069911989.1">
    <property type="nucleotide sequence ID" value="NZ_LAJE02000362.1"/>
</dbReference>
<evidence type="ECO:0000313" key="3">
    <source>
        <dbReference type="Proteomes" id="UP000095463"/>
    </source>
</evidence>
<feature type="transmembrane region" description="Helical" evidence="1">
    <location>
        <begin position="40"/>
        <end position="61"/>
    </location>
</feature>
<organism evidence="2 3">
    <name type="scientific">Devosia insulae DS-56</name>
    <dbReference type="NCBI Taxonomy" id="1116389"/>
    <lineage>
        <taxon>Bacteria</taxon>
        <taxon>Pseudomonadati</taxon>
        <taxon>Pseudomonadota</taxon>
        <taxon>Alphaproteobacteria</taxon>
        <taxon>Hyphomicrobiales</taxon>
        <taxon>Devosiaceae</taxon>
        <taxon>Devosia</taxon>
    </lineage>
</organism>
<reference evidence="2 3" key="1">
    <citation type="journal article" date="2015" name="Genome Announc.">
        <title>Genome Assemblies of Three Soil-Associated Devosia species: D. insulae, D. limi, and D. soli.</title>
        <authorList>
            <person name="Hassan Y.I."/>
            <person name="Lepp D."/>
            <person name="Zhou T."/>
        </authorList>
    </citation>
    <scope>NUCLEOTIDE SEQUENCE [LARGE SCALE GENOMIC DNA]</scope>
    <source>
        <strain evidence="2 3">DS-56</strain>
    </source>
</reference>
<keyword evidence="1" id="KW-1133">Transmembrane helix</keyword>
<feature type="transmembrane region" description="Helical" evidence="1">
    <location>
        <begin position="131"/>
        <end position="152"/>
    </location>
</feature>
<protein>
    <recommendedName>
        <fullName evidence="4">Yip1 domain-containing protein</fullName>
    </recommendedName>
</protein>
<evidence type="ECO:0008006" key="4">
    <source>
        <dbReference type="Google" id="ProtNLM"/>
    </source>
</evidence>
<dbReference type="AlphaFoldDB" id="A0A1E5XJC1"/>
<feature type="transmembrane region" description="Helical" evidence="1">
    <location>
        <begin position="104"/>
        <end position="125"/>
    </location>
</feature>
<comment type="caution">
    <text evidence="2">The sequence shown here is derived from an EMBL/GenBank/DDBJ whole genome shotgun (WGS) entry which is preliminary data.</text>
</comment>
<feature type="transmembrane region" description="Helical" evidence="1">
    <location>
        <begin position="159"/>
        <end position="181"/>
    </location>
</feature>
<evidence type="ECO:0000313" key="2">
    <source>
        <dbReference type="EMBL" id="OEO28687.1"/>
    </source>
</evidence>
<name>A0A1E5XJC1_9HYPH</name>
<dbReference type="OrthoDB" id="7948618at2"/>
<dbReference type="Proteomes" id="UP000095463">
    <property type="component" value="Unassembled WGS sequence"/>
</dbReference>
<keyword evidence="3" id="KW-1185">Reference proteome</keyword>
<proteinExistence type="predicted"/>
<accession>A0A1E5XJC1</accession>
<sequence>MPERSNDIWNEVVSAARGVVALVIGDRRANSYFDFSDRGLVGSFIAFLVVALLNTAVPLLLGVPGTSGTAFRAIATVIIVLALQIGAAALVLRQLKRSDALVPYIVVDNWATFFLTIATTLLGLVGAGGELMFIATGIVIIIIMINIARLILTLTPWQIASFLVVQLISGVIALFVVSAVFPLSPEQLAELTAGATAATAP</sequence>